<evidence type="ECO:0000256" key="1">
    <source>
        <dbReference type="SAM" id="MobiDB-lite"/>
    </source>
</evidence>
<keyword evidence="3" id="KW-1185">Reference proteome</keyword>
<dbReference type="OrthoDB" id="10558375at2759"/>
<name>A0A177CWD4_9PLEO</name>
<reference evidence="2 3" key="1">
    <citation type="submission" date="2016-05" db="EMBL/GenBank/DDBJ databases">
        <title>Comparative analysis of secretome profiles of manganese(II)-oxidizing ascomycete fungi.</title>
        <authorList>
            <consortium name="DOE Joint Genome Institute"/>
            <person name="Zeiner C.A."/>
            <person name="Purvine S.O."/>
            <person name="Zink E.M."/>
            <person name="Wu S."/>
            <person name="Pasa-Tolic L."/>
            <person name="Chaput D.L."/>
            <person name="Haridas S."/>
            <person name="Grigoriev I.V."/>
            <person name="Santelli C.M."/>
            <person name="Hansel C.M."/>
        </authorList>
    </citation>
    <scope>NUCLEOTIDE SEQUENCE [LARGE SCALE GENOMIC DNA]</scope>
    <source>
        <strain evidence="2 3">AP3s5-JAC2a</strain>
    </source>
</reference>
<feature type="compositionally biased region" description="Pro residues" evidence="1">
    <location>
        <begin position="469"/>
        <end position="479"/>
    </location>
</feature>
<evidence type="ECO:0000313" key="3">
    <source>
        <dbReference type="Proteomes" id="UP000077069"/>
    </source>
</evidence>
<gene>
    <name evidence="2" type="ORF">CC84DRAFT_1253825</name>
</gene>
<feature type="region of interest" description="Disordered" evidence="1">
    <location>
        <begin position="370"/>
        <end position="668"/>
    </location>
</feature>
<feature type="region of interest" description="Disordered" evidence="1">
    <location>
        <begin position="1"/>
        <end position="62"/>
    </location>
</feature>
<dbReference type="EMBL" id="KV441548">
    <property type="protein sequence ID" value="OAG11348.1"/>
    <property type="molecule type" value="Genomic_DNA"/>
</dbReference>
<feature type="compositionally biased region" description="Basic and acidic residues" evidence="1">
    <location>
        <begin position="766"/>
        <end position="776"/>
    </location>
</feature>
<dbReference type="GeneID" id="28767894"/>
<feature type="region of interest" description="Disordered" evidence="1">
    <location>
        <begin position="763"/>
        <end position="867"/>
    </location>
</feature>
<organism evidence="2 3">
    <name type="scientific">Paraphaeosphaeria sporulosa</name>
    <dbReference type="NCBI Taxonomy" id="1460663"/>
    <lineage>
        <taxon>Eukaryota</taxon>
        <taxon>Fungi</taxon>
        <taxon>Dikarya</taxon>
        <taxon>Ascomycota</taxon>
        <taxon>Pezizomycotina</taxon>
        <taxon>Dothideomycetes</taxon>
        <taxon>Pleosporomycetidae</taxon>
        <taxon>Pleosporales</taxon>
        <taxon>Massarineae</taxon>
        <taxon>Didymosphaeriaceae</taxon>
        <taxon>Paraphaeosphaeria</taxon>
    </lineage>
</organism>
<accession>A0A177CWD4</accession>
<proteinExistence type="predicted"/>
<feature type="compositionally biased region" description="Basic and acidic residues" evidence="1">
    <location>
        <begin position="484"/>
        <end position="497"/>
    </location>
</feature>
<dbReference type="Proteomes" id="UP000077069">
    <property type="component" value="Unassembled WGS sequence"/>
</dbReference>
<dbReference type="InParanoid" id="A0A177CWD4"/>
<feature type="compositionally biased region" description="Polar residues" evidence="1">
    <location>
        <begin position="644"/>
        <end position="655"/>
    </location>
</feature>
<feature type="compositionally biased region" description="Basic and acidic residues" evidence="1">
    <location>
        <begin position="628"/>
        <end position="643"/>
    </location>
</feature>
<protein>
    <submittedName>
        <fullName evidence="2">Uncharacterized protein</fullName>
    </submittedName>
</protein>
<dbReference type="AlphaFoldDB" id="A0A177CWD4"/>
<feature type="compositionally biased region" description="Low complexity" evidence="1">
    <location>
        <begin position="411"/>
        <end position="423"/>
    </location>
</feature>
<feature type="compositionally biased region" description="Polar residues" evidence="1">
    <location>
        <begin position="371"/>
        <end position="392"/>
    </location>
</feature>
<feature type="compositionally biased region" description="Acidic residues" evidence="1">
    <location>
        <begin position="849"/>
        <end position="860"/>
    </location>
</feature>
<dbReference type="RefSeq" id="XP_018041713.1">
    <property type="nucleotide sequence ID" value="XM_018184408.1"/>
</dbReference>
<sequence>MQADPAHLGSSLRLDHIGQNPKRIDQGPVDAPHTSSSYHPPGADHAFVESQTPPGSPSPALLLAYRDPNANVFVPVTIPKSSLPAKSVPRTRTPKAGRIPKPSNSGPVDALHTSSSYLLDPWPAENSNRPSRNVARASHPPVADYANHSAPTPPTTPVTSSQPTFTGPKTICRYFGCGKSLMRSPNGPDRDYCTICIANDGFRVRSGKPLGVHGPLVPASVSASVKDTQDALGLCLEGDNYVAVERAKQLVTGLDLASKRCASAHSWSNFMNDPDIVRPYALNLYCVYGDIWASPRNRNPKRSASGPLQAGVPEHDEFILYYLMVDLAIRLRKITAAQRKSRAVVQVFPSPVPASAGIDDRDLLPIATVPRNPQQLEVPGTTQARHTGSSADVSPRSLIAAKPPLTASRHSTSTSLESKTTKSGQPPVAVNSHSVPKKKSRSKLPPMGLDSFRVKPFTRESRPVLSNPGPLPNSVPLPLPNQDVHSRESDAHQDHTFNDNYDLYEGPGPIPYGDPRVLEEQARRRSRGCLKVPITPDASMPSSHKASPIESSVDSSFKSNQSADTFSGGSSKANLLTTNCTKKAHSNGVPIVTPDSKRKRTSTESSHRVPVTALESSIAKRRVTGNAESRESDENETGKEADASSKSSTEPTSVATGKPSRKRDTVKYDGDDFLSLGEAEAPAPCLREKPPIAPRVTGRCGGYAGSITKLNKLKTRTKTVSAPTPATSGFKTCTKTRENLPNDIIRMTVFTKGKSSPRFLYTRESGVAKDGQRESGDFVELPGSNDAEDDTAVNSSRTAADDLVEVPGTDDTGSDPFFKSETHVRKEVKKEKQKGSQNAPIELSSGSESDSDEEPDEPEGFDGPCDDVAIALDEPSFVCNDLTLDEHYRLSTHQALEDLLATGNPSSAQLNTLWQNILNQYSLDQEFNAFKKAQPAPQRATARRALKLWVVLHSALAQFRDDTQFYGRPGEEWRQHTRMLMAIPGREEWRNALEARRKLRDLPLAIEKTGGWLEGGQFARALADFFSVLIRHGWREHLEERFLAYNKNLCPWFGFFERGDVDMD</sequence>
<feature type="region of interest" description="Disordered" evidence="1">
    <location>
        <begin position="81"/>
        <end position="163"/>
    </location>
</feature>
<feature type="compositionally biased region" description="Polar residues" evidence="1">
    <location>
        <begin position="102"/>
        <end position="117"/>
    </location>
</feature>
<feature type="compositionally biased region" description="Basic and acidic residues" evidence="1">
    <location>
        <begin position="818"/>
        <end position="834"/>
    </location>
</feature>
<evidence type="ECO:0000313" key="2">
    <source>
        <dbReference type="EMBL" id="OAG11348.1"/>
    </source>
</evidence>
<feature type="compositionally biased region" description="Polar residues" evidence="1">
    <location>
        <begin position="540"/>
        <end position="581"/>
    </location>
</feature>